<evidence type="ECO:0000313" key="2">
    <source>
        <dbReference type="Proteomes" id="UP000824120"/>
    </source>
</evidence>
<protein>
    <submittedName>
        <fullName evidence="1">Uncharacterized protein</fullName>
    </submittedName>
</protein>
<gene>
    <name evidence="1" type="ORF">H5410_012860</name>
</gene>
<dbReference type="Proteomes" id="UP000824120">
    <property type="component" value="Chromosome 2"/>
</dbReference>
<evidence type="ECO:0000313" key="1">
    <source>
        <dbReference type="EMBL" id="KAG5627642.1"/>
    </source>
</evidence>
<organism evidence="1 2">
    <name type="scientific">Solanum commersonii</name>
    <name type="common">Commerson's wild potato</name>
    <name type="synonym">Commerson's nightshade</name>
    <dbReference type="NCBI Taxonomy" id="4109"/>
    <lineage>
        <taxon>Eukaryota</taxon>
        <taxon>Viridiplantae</taxon>
        <taxon>Streptophyta</taxon>
        <taxon>Embryophyta</taxon>
        <taxon>Tracheophyta</taxon>
        <taxon>Spermatophyta</taxon>
        <taxon>Magnoliopsida</taxon>
        <taxon>eudicotyledons</taxon>
        <taxon>Gunneridae</taxon>
        <taxon>Pentapetalae</taxon>
        <taxon>asterids</taxon>
        <taxon>lamiids</taxon>
        <taxon>Solanales</taxon>
        <taxon>Solanaceae</taxon>
        <taxon>Solanoideae</taxon>
        <taxon>Solaneae</taxon>
        <taxon>Solanum</taxon>
    </lineage>
</organism>
<reference evidence="1 2" key="1">
    <citation type="submission" date="2020-09" db="EMBL/GenBank/DDBJ databases">
        <title>De no assembly of potato wild relative species, Solanum commersonii.</title>
        <authorList>
            <person name="Cho K."/>
        </authorList>
    </citation>
    <scope>NUCLEOTIDE SEQUENCE [LARGE SCALE GENOMIC DNA]</scope>
    <source>
        <strain evidence="1">LZ3.2</strain>
        <tissue evidence="1">Leaf</tissue>
    </source>
</reference>
<keyword evidence="2" id="KW-1185">Reference proteome</keyword>
<comment type="caution">
    <text evidence="1">The sequence shown here is derived from an EMBL/GenBank/DDBJ whole genome shotgun (WGS) entry which is preliminary data.</text>
</comment>
<name>A0A9J6ATU6_SOLCO</name>
<sequence>MNIGGVFWWKKITLGSPGAPKSLQHLMHRQGFMTLEKDMEKQGTFEGVLFFLDRCLGGLSHPSKPAKEGISVCSRWPLCEENSEKVLPPLRVTSQLWNIFLLLVQSGVALELDAMLDTTEDAKNCSYALFTG</sequence>
<dbReference type="AlphaFoldDB" id="A0A9J6ATU6"/>
<accession>A0A9J6ATU6</accession>
<proteinExistence type="predicted"/>
<dbReference type="EMBL" id="JACXVP010000002">
    <property type="protein sequence ID" value="KAG5627642.1"/>
    <property type="molecule type" value="Genomic_DNA"/>
</dbReference>